<dbReference type="EMBL" id="LAZR01028515">
    <property type="protein sequence ID" value="KKL62361.1"/>
    <property type="molecule type" value="Genomic_DNA"/>
</dbReference>
<reference evidence="1" key="1">
    <citation type="journal article" date="2015" name="Nature">
        <title>Complex archaea that bridge the gap between prokaryotes and eukaryotes.</title>
        <authorList>
            <person name="Spang A."/>
            <person name="Saw J.H."/>
            <person name="Jorgensen S.L."/>
            <person name="Zaremba-Niedzwiedzka K."/>
            <person name="Martijn J."/>
            <person name="Lind A.E."/>
            <person name="van Eijk R."/>
            <person name="Schleper C."/>
            <person name="Guy L."/>
            <person name="Ettema T.J."/>
        </authorList>
    </citation>
    <scope>NUCLEOTIDE SEQUENCE</scope>
</reference>
<proteinExistence type="predicted"/>
<dbReference type="AlphaFoldDB" id="A0A0F9E813"/>
<organism evidence="1">
    <name type="scientific">marine sediment metagenome</name>
    <dbReference type="NCBI Taxonomy" id="412755"/>
    <lineage>
        <taxon>unclassified sequences</taxon>
        <taxon>metagenomes</taxon>
        <taxon>ecological metagenomes</taxon>
    </lineage>
</organism>
<gene>
    <name evidence="1" type="ORF">LCGC14_2185990</name>
</gene>
<evidence type="ECO:0000313" key="1">
    <source>
        <dbReference type="EMBL" id="KKL62361.1"/>
    </source>
</evidence>
<sequence length="100" mass="11119">MNPLQVAELMAALGITGIDPTKMSLIMTLAQQIGSQVKVDPEELQAYYPQTDESLYMPTNVPKNFYYDSKGLRNAGKVGDMRSLTTPNLDRLRELGRLGK</sequence>
<protein>
    <submittedName>
        <fullName evidence="1">Uncharacterized protein</fullName>
    </submittedName>
</protein>
<accession>A0A0F9E813</accession>
<name>A0A0F9E813_9ZZZZ</name>
<comment type="caution">
    <text evidence="1">The sequence shown here is derived from an EMBL/GenBank/DDBJ whole genome shotgun (WGS) entry which is preliminary data.</text>
</comment>